<feature type="compositionally biased region" description="Polar residues" evidence="8">
    <location>
        <begin position="21"/>
        <end position="31"/>
    </location>
</feature>
<dbReference type="GO" id="GO:0006312">
    <property type="term" value="P:mitotic recombination"/>
    <property type="evidence" value="ECO:0007669"/>
    <property type="project" value="TreeGrafter"/>
</dbReference>
<dbReference type="InterPro" id="IPR010994">
    <property type="entry name" value="RuvA_2-like"/>
</dbReference>
<dbReference type="GO" id="GO:0000110">
    <property type="term" value="C:nucleotide-excision repair factor 1 complex"/>
    <property type="evidence" value="ECO:0007669"/>
    <property type="project" value="TreeGrafter"/>
</dbReference>
<dbReference type="Gene3D" id="3.40.50.10130">
    <property type="match status" value="1"/>
</dbReference>
<dbReference type="InterPro" id="IPR047260">
    <property type="entry name" value="ERCC1-like_central_dom"/>
</dbReference>
<dbReference type="GO" id="GO:0006302">
    <property type="term" value="P:double-strand break repair"/>
    <property type="evidence" value="ECO:0007669"/>
    <property type="project" value="UniProtKB-ARBA"/>
</dbReference>
<dbReference type="SUPFAM" id="SSF52980">
    <property type="entry name" value="Restriction endonuclease-like"/>
    <property type="match status" value="1"/>
</dbReference>
<keyword evidence="5" id="KW-0234">DNA repair</keyword>
<feature type="region of interest" description="Disordered" evidence="8">
    <location>
        <begin position="275"/>
        <end position="314"/>
    </location>
</feature>
<evidence type="ECO:0000256" key="3">
    <source>
        <dbReference type="ARBA" id="ARBA00022763"/>
    </source>
</evidence>
<feature type="compositionally biased region" description="Gly residues" evidence="8">
    <location>
        <begin position="289"/>
        <end position="307"/>
    </location>
</feature>
<feature type="compositionally biased region" description="Low complexity" evidence="8">
    <location>
        <begin position="342"/>
        <end position="352"/>
    </location>
</feature>
<reference evidence="10 11" key="1">
    <citation type="journal article" date="2013" name="Plant Cell">
        <title>The transition from a phytopathogenic smut ancestor to an anamorphic biocontrol agent deciphered by comparative whole-genome analysis.</title>
        <authorList>
            <person name="Lefebvre F."/>
            <person name="Joly D.L."/>
            <person name="Labbe C."/>
            <person name="Teichmann B."/>
            <person name="Linning R."/>
            <person name="Belzile F."/>
            <person name="Bakkeren G."/>
            <person name="Belanger R.R."/>
        </authorList>
    </citation>
    <scope>NUCLEOTIDE SEQUENCE [LARGE SCALE GENOMIC DNA]</scope>
    <source>
        <strain evidence="10 11">PF-1</strain>
    </source>
</reference>
<evidence type="ECO:0000313" key="10">
    <source>
        <dbReference type="EMBL" id="EPQ25785.1"/>
    </source>
</evidence>
<dbReference type="PANTHER" id="PTHR12749:SF0">
    <property type="entry name" value="DNA EXCISION REPAIR PROTEIN ERCC-1"/>
    <property type="match status" value="1"/>
</dbReference>
<accession>A0A061H1X4</accession>
<gene>
    <name evidence="10" type="ORF">PFL1_06652</name>
</gene>
<keyword evidence="6" id="KW-0539">Nucleus</keyword>
<dbReference type="GO" id="GO:0006289">
    <property type="term" value="P:nucleotide-excision repair"/>
    <property type="evidence" value="ECO:0007669"/>
    <property type="project" value="UniProtKB-ARBA"/>
</dbReference>
<evidence type="ECO:0000256" key="5">
    <source>
        <dbReference type="ARBA" id="ARBA00023204"/>
    </source>
</evidence>
<evidence type="ECO:0000256" key="8">
    <source>
        <dbReference type="SAM" id="MobiDB-lite"/>
    </source>
</evidence>
<dbReference type="FunFam" id="3.40.50.10130:FF:000001">
    <property type="entry name" value="DNA excision repair protein ERCC-1"/>
    <property type="match status" value="1"/>
</dbReference>
<feature type="region of interest" description="Disordered" evidence="8">
    <location>
        <begin position="329"/>
        <end position="352"/>
    </location>
</feature>
<dbReference type="Pfam" id="PF14520">
    <property type="entry name" value="HHH_5"/>
    <property type="match status" value="1"/>
</dbReference>
<evidence type="ECO:0000313" key="11">
    <source>
        <dbReference type="Proteomes" id="UP000053664"/>
    </source>
</evidence>
<dbReference type="KEGG" id="pfp:PFL1_06652"/>
<name>A0A061H1X4_9BASI</name>
<dbReference type="OrthoDB" id="10262814at2759"/>
<evidence type="ECO:0000256" key="4">
    <source>
        <dbReference type="ARBA" id="ARBA00023125"/>
    </source>
</evidence>
<dbReference type="GO" id="GO:0003697">
    <property type="term" value="F:single-stranded DNA binding"/>
    <property type="evidence" value="ECO:0007669"/>
    <property type="project" value="TreeGrafter"/>
</dbReference>
<dbReference type="Proteomes" id="UP000053664">
    <property type="component" value="Unassembled WGS sequence"/>
</dbReference>
<feature type="region of interest" description="Disordered" evidence="8">
    <location>
        <begin position="1"/>
        <end position="69"/>
    </location>
</feature>
<dbReference type="CDD" id="cd22325">
    <property type="entry name" value="ERCC1_C-like"/>
    <property type="match status" value="1"/>
</dbReference>
<dbReference type="FunFam" id="1.10.150.20:FF:000017">
    <property type="entry name" value="DNA excision repair protein ERCC-1"/>
    <property type="match status" value="1"/>
</dbReference>
<proteinExistence type="inferred from homology"/>
<dbReference type="RefSeq" id="XP_007882389.1">
    <property type="nucleotide sequence ID" value="XM_007884198.1"/>
</dbReference>
<evidence type="ECO:0000259" key="9">
    <source>
        <dbReference type="Pfam" id="PF03834"/>
    </source>
</evidence>
<protein>
    <recommendedName>
        <fullName evidence="7">DNA excision repair protein ERCC-1</fullName>
    </recommendedName>
</protein>
<dbReference type="PANTHER" id="PTHR12749">
    <property type="entry name" value="EXCISION REPAIR CROSS-COMPLEMENTING 1 ERCC1"/>
    <property type="match status" value="1"/>
</dbReference>
<dbReference type="NCBIfam" id="TIGR00597">
    <property type="entry name" value="rad10"/>
    <property type="match status" value="1"/>
</dbReference>
<dbReference type="eggNOG" id="KOG2841">
    <property type="taxonomic scope" value="Eukaryota"/>
</dbReference>
<feature type="domain" description="ERCC1-like central" evidence="9">
    <location>
        <begin position="79"/>
        <end position="192"/>
    </location>
</feature>
<evidence type="ECO:0000256" key="6">
    <source>
        <dbReference type="ARBA" id="ARBA00023242"/>
    </source>
</evidence>
<keyword evidence="4" id="KW-0238">DNA-binding</keyword>
<dbReference type="HOGENOM" id="CLU_041616_1_0_1"/>
<dbReference type="GO" id="GO:0003684">
    <property type="term" value="F:damaged DNA binding"/>
    <property type="evidence" value="ECO:0007669"/>
    <property type="project" value="InterPro"/>
</dbReference>
<dbReference type="GO" id="GO:0070522">
    <property type="term" value="C:ERCC4-ERCC1 complex"/>
    <property type="evidence" value="ECO:0007669"/>
    <property type="project" value="TreeGrafter"/>
</dbReference>
<comment type="subcellular location">
    <subcellularLocation>
        <location evidence="1">Nucleus</location>
    </subcellularLocation>
</comment>
<dbReference type="InterPro" id="IPR011335">
    <property type="entry name" value="Restrct_endonuc-II-like"/>
</dbReference>
<dbReference type="Gene3D" id="1.10.150.20">
    <property type="entry name" value="5' to 3' exonuclease, C-terminal subdomain"/>
    <property type="match status" value="1"/>
</dbReference>
<comment type="similarity">
    <text evidence="2">Belongs to the ERCC1/RAD10/SWI10 family.</text>
</comment>
<dbReference type="InterPro" id="IPR004579">
    <property type="entry name" value="ERCC1/RAD10/SWI10"/>
</dbReference>
<evidence type="ECO:0000256" key="1">
    <source>
        <dbReference type="ARBA" id="ARBA00004123"/>
    </source>
</evidence>
<dbReference type="Pfam" id="PF03834">
    <property type="entry name" value="Rad10"/>
    <property type="match status" value="1"/>
</dbReference>
<dbReference type="EMBL" id="KE361650">
    <property type="protein sequence ID" value="EPQ25785.1"/>
    <property type="molecule type" value="Genomic_DNA"/>
</dbReference>
<dbReference type="SUPFAM" id="SSF47781">
    <property type="entry name" value="RuvA domain 2-like"/>
    <property type="match status" value="1"/>
</dbReference>
<dbReference type="AlphaFoldDB" id="A0A061H1X4"/>
<evidence type="ECO:0000256" key="7">
    <source>
        <dbReference type="ARBA" id="ARBA00071993"/>
    </source>
</evidence>
<feature type="compositionally biased region" description="Low complexity" evidence="8">
    <location>
        <begin position="35"/>
        <end position="52"/>
    </location>
</feature>
<dbReference type="GO" id="GO:0070914">
    <property type="term" value="P:UV-damage excision repair"/>
    <property type="evidence" value="ECO:0007669"/>
    <property type="project" value="TreeGrafter"/>
</dbReference>
<evidence type="ECO:0000256" key="2">
    <source>
        <dbReference type="ARBA" id="ARBA00008283"/>
    </source>
</evidence>
<sequence length="392" mass="41620">MASGGPSPTRRDGGSPLRPVSSFQPASSLPRNLNAPSGSGTSSAATTSAPSGSGSGQDRGVTQPKPRPLIRGAVGAGSTVLVNSCQRGNPVLQHIRNVGWEYGDIVPDYQVGVASCVLFLSLRYHRLHPEYIHTRIQKLQQMYTLRVLLVMCDVNDHQTAIRELTKVALINSLTMMVAWSAEEAGRYIETYKSFEHKPPDVIKERVNDDYMSQIASVLTSVRGVNKTDVVTLVSTFGSLRRISTATVEELAMCPGFGELKAKRLRDVFHQPFRVGETRSRVERRRTAAAGGGGDGGAAGTTTGGGGDGETDAPLRPVEVATSDVLLPSEESAPAAPTPPAPSSVSGAGSGTAVAPPVRAIDVIEDEFEDLTEEEQMRLAMELSMAPDPDADV</sequence>
<keyword evidence="3" id="KW-0227">DNA damage</keyword>
<dbReference type="GeneID" id="19320724"/>
<organism evidence="10 11">
    <name type="scientific">Pseudozyma flocculosa PF-1</name>
    <dbReference type="NCBI Taxonomy" id="1277687"/>
    <lineage>
        <taxon>Eukaryota</taxon>
        <taxon>Fungi</taxon>
        <taxon>Dikarya</taxon>
        <taxon>Basidiomycota</taxon>
        <taxon>Ustilaginomycotina</taxon>
        <taxon>Ustilaginomycetes</taxon>
        <taxon>Ustilaginales</taxon>
        <taxon>Ustilaginaceae</taxon>
        <taxon>Pseudozyma</taxon>
    </lineage>
</organism>